<dbReference type="PANTHER" id="PTHR28286">
    <property type="match status" value="1"/>
</dbReference>
<feature type="transmembrane region" description="Helical" evidence="11">
    <location>
        <begin position="71"/>
        <end position="88"/>
    </location>
</feature>
<dbReference type="InterPro" id="IPR018229">
    <property type="entry name" value="Rhodopsin_retinal_BS"/>
</dbReference>
<evidence type="ECO:0000256" key="8">
    <source>
        <dbReference type="ARBA" id="ARBA00022991"/>
    </source>
</evidence>
<feature type="signal peptide" evidence="12">
    <location>
        <begin position="1"/>
        <end position="18"/>
    </location>
</feature>
<dbReference type="InterPro" id="IPR017402">
    <property type="entry name" value="Proteorhodopsin"/>
</dbReference>
<evidence type="ECO:0000256" key="4">
    <source>
        <dbReference type="ARBA" id="ARBA00022606"/>
    </source>
</evidence>
<keyword evidence="10" id="KW-0675">Receptor</keyword>
<dbReference type="PANTHER" id="PTHR28286:SF2">
    <property type="entry name" value="BACTERIORHODOPSIN _OPSIN, NOPA (EUROFUNG)"/>
    <property type="match status" value="1"/>
</dbReference>
<feature type="transmembrane region" description="Helical" evidence="11">
    <location>
        <begin position="147"/>
        <end position="163"/>
    </location>
</feature>
<comment type="subcellular location">
    <subcellularLocation>
        <location evidence="1">Membrane</location>
        <topology evidence="1">Multi-pass membrane protein</topology>
    </subcellularLocation>
</comment>
<keyword evidence="6" id="KW-0681">Retinal protein</keyword>
<proteinExistence type="inferred from homology"/>
<evidence type="ECO:0000256" key="7">
    <source>
        <dbReference type="ARBA" id="ARBA00022989"/>
    </source>
</evidence>
<keyword evidence="7 11" id="KW-1133">Transmembrane helix</keyword>
<dbReference type="Pfam" id="PF01036">
    <property type="entry name" value="Bac_rhodopsin"/>
    <property type="match status" value="1"/>
</dbReference>
<feature type="transmembrane region" description="Helical" evidence="11">
    <location>
        <begin position="247"/>
        <end position="268"/>
    </location>
</feature>
<evidence type="ECO:0000256" key="9">
    <source>
        <dbReference type="ARBA" id="ARBA00023136"/>
    </source>
</evidence>
<keyword evidence="12" id="KW-0732">Signal</keyword>
<evidence type="ECO:0000256" key="5">
    <source>
        <dbReference type="ARBA" id="ARBA00022692"/>
    </source>
</evidence>
<organism evidence="13 14">
    <name type="scientific">Deinococcus oregonensis</name>
    <dbReference type="NCBI Taxonomy" id="1805970"/>
    <lineage>
        <taxon>Bacteria</taxon>
        <taxon>Thermotogati</taxon>
        <taxon>Deinococcota</taxon>
        <taxon>Deinococci</taxon>
        <taxon>Deinococcales</taxon>
        <taxon>Deinococcaceae</taxon>
        <taxon>Deinococcus</taxon>
    </lineage>
</organism>
<protein>
    <submittedName>
        <fullName evidence="13">Bacteriorhodopsin-like</fullName>
    </submittedName>
</protein>
<dbReference type="InterPro" id="IPR001425">
    <property type="entry name" value="Arc/bac/fun_rhodopsins"/>
</dbReference>
<accession>A0ABV6B0Z3</accession>
<dbReference type="RefSeq" id="WP_380008415.1">
    <property type="nucleotide sequence ID" value="NZ_JBHLYR010000031.1"/>
</dbReference>
<evidence type="ECO:0000256" key="6">
    <source>
        <dbReference type="ARBA" id="ARBA00022925"/>
    </source>
</evidence>
<comment type="caution">
    <text evidence="13">The sequence shown here is derived from an EMBL/GenBank/DDBJ whole genome shotgun (WGS) entry which is preliminary data.</text>
</comment>
<dbReference type="EMBL" id="JBHLYR010000031">
    <property type="protein sequence ID" value="MFB9992121.1"/>
    <property type="molecule type" value="Genomic_DNA"/>
</dbReference>
<keyword evidence="5 11" id="KW-0812">Transmembrane</keyword>
<feature type="chain" id="PRO_5046869867" evidence="12">
    <location>
        <begin position="19"/>
        <end position="295"/>
    </location>
</feature>
<feature type="transmembrane region" description="Helical" evidence="11">
    <location>
        <begin position="42"/>
        <end position="59"/>
    </location>
</feature>
<feature type="transmembrane region" description="Helical" evidence="11">
    <location>
        <begin position="175"/>
        <end position="196"/>
    </location>
</feature>
<comment type="similarity">
    <text evidence="2">Belongs to the archaeal/bacterial/fungal opsin family.</text>
</comment>
<dbReference type="CDD" id="cd15242">
    <property type="entry name" value="7tm_Proteorhodopsin"/>
    <property type="match status" value="1"/>
</dbReference>
<evidence type="ECO:0000256" key="10">
    <source>
        <dbReference type="ARBA" id="ARBA00023170"/>
    </source>
</evidence>
<gene>
    <name evidence="13" type="ORF">ACFFLM_09135</name>
</gene>
<sequence length="295" mass="31414">MKRVLPFLGVLFAGVALAQTNVGGPDTSGPALTAGQYNLIYNFFSFAIAAMGASAIFFFLSRSNVAPKYRVALLISGVVVSIAAYHYVRIFNSFEAAYALNAAGVYAPTTVPFNDAYRYVDWLLTVPLLLVEAVAVLALARSVANSLILRLAVAAVLMIALGYPGEVADNTGTRFLFGTLSTIPFLYILYILWVELARATERQTAEVKVLVRNLRLLLLASWGVYPIAYILPMLGIVGSGAVVGVQVGYTIADVLAKPLFGLLIYAIAVAKTRDDGGVVNEVNAVGTPLPVNASD</sequence>
<evidence type="ECO:0000256" key="1">
    <source>
        <dbReference type="ARBA" id="ARBA00004141"/>
    </source>
</evidence>
<evidence type="ECO:0000256" key="3">
    <source>
        <dbReference type="ARBA" id="ARBA00022543"/>
    </source>
</evidence>
<evidence type="ECO:0000313" key="13">
    <source>
        <dbReference type="EMBL" id="MFB9992121.1"/>
    </source>
</evidence>
<keyword evidence="14" id="KW-1185">Reference proteome</keyword>
<dbReference type="Proteomes" id="UP001589733">
    <property type="component" value="Unassembled WGS sequence"/>
</dbReference>
<dbReference type="SMART" id="SM01021">
    <property type="entry name" value="Bac_rhodopsin"/>
    <property type="match status" value="1"/>
</dbReference>
<keyword evidence="3" id="KW-0600">Photoreceptor protein</keyword>
<evidence type="ECO:0000256" key="12">
    <source>
        <dbReference type="SAM" id="SignalP"/>
    </source>
</evidence>
<feature type="transmembrane region" description="Helical" evidence="11">
    <location>
        <begin position="122"/>
        <end position="140"/>
    </location>
</feature>
<evidence type="ECO:0000256" key="11">
    <source>
        <dbReference type="SAM" id="Phobius"/>
    </source>
</evidence>
<feature type="transmembrane region" description="Helical" evidence="11">
    <location>
        <begin position="216"/>
        <end position="241"/>
    </location>
</feature>
<keyword evidence="8" id="KW-0157">Chromophore</keyword>
<evidence type="ECO:0000256" key="2">
    <source>
        <dbReference type="ARBA" id="ARBA00008130"/>
    </source>
</evidence>
<dbReference type="Gene3D" id="1.20.1070.10">
    <property type="entry name" value="Rhodopsin 7-helix transmembrane proteins"/>
    <property type="match status" value="1"/>
</dbReference>
<reference evidence="13 14" key="1">
    <citation type="submission" date="2024-09" db="EMBL/GenBank/DDBJ databases">
        <authorList>
            <person name="Sun Q."/>
            <person name="Mori K."/>
        </authorList>
    </citation>
    <scope>NUCLEOTIDE SEQUENCE [LARGE SCALE GENOMIC DNA]</scope>
    <source>
        <strain evidence="13 14">JCM 13503</strain>
    </source>
</reference>
<name>A0ABV6B0Z3_9DEIO</name>
<evidence type="ECO:0000313" key="14">
    <source>
        <dbReference type="Proteomes" id="UP001589733"/>
    </source>
</evidence>
<dbReference type="SUPFAM" id="SSF81321">
    <property type="entry name" value="Family A G protein-coupled receptor-like"/>
    <property type="match status" value="1"/>
</dbReference>
<dbReference type="PROSITE" id="PS00950">
    <property type="entry name" value="BACTERIAL_OPSIN_1"/>
    <property type="match status" value="1"/>
</dbReference>
<keyword evidence="9 11" id="KW-0472">Membrane</keyword>
<dbReference type="PIRSF" id="PIRSF038142">
    <property type="entry name" value="Rhodopsin_bac_prd"/>
    <property type="match status" value="1"/>
</dbReference>
<dbReference type="PRINTS" id="PR00251">
    <property type="entry name" value="BACTRLOPSIN"/>
</dbReference>
<keyword evidence="4" id="KW-0716">Sensory transduction</keyword>